<dbReference type="HAMAP" id="MF_00948">
    <property type="entry name" value="NusG"/>
    <property type="match status" value="1"/>
</dbReference>
<keyword evidence="1 5" id="KW-0806">Transcription termination</keyword>
<evidence type="ECO:0000259" key="8">
    <source>
        <dbReference type="SMART" id="SM00738"/>
    </source>
</evidence>
<dbReference type="PROSITE" id="PS01014">
    <property type="entry name" value="NUSG"/>
    <property type="match status" value="1"/>
</dbReference>
<dbReference type="GO" id="GO:0005829">
    <property type="term" value="C:cytosol"/>
    <property type="evidence" value="ECO:0007669"/>
    <property type="project" value="UniProtKB-ARBA"/>
</dbReference>
<evidence type="ECO:0000256" key="6">
    <source>
        <dbReference type="NCBIfam" id="TIGR00922"/>
    </source>
</evidence>
<evidence type="ECO:0000313" key="11">
    <source>
        <dbReference type="Proteomes" id="UP000182360"/>
    </source>
</evidence>
<evidence type="ECO:0000256" key="4">
    <source>
        <dbReference type="ARBA" id="ARBA00023163"/>
    </source>
</evidence>
<dbReference type="InterPro" id="IPR005824">
    <property type="entry name" value="KOW"/>
</dbReference>
<dbReference type="PRINTS" id="PR00338">
    <property type="entry name" value="NUSGTNSCPFCT"/>
</dbReference>
<dbReference type="FunFam" id="2.30.30.30:FF:000002">
    <property type="entry name" value="Transcription termination/antitermination factor NusG"/>
    <property type="match status" value="1"/>
</dbReference>
<dbReference type="SMART" id="SM00739">
    <property type="entry name" value="KOW"/>
    <property type="match status" value="1"/>
</dbReference>
<evidence type="ECO:0000313" key="10">
    <source>
        <dbReference type="EMBL" id="SEQ01672.1"/>
    </source>
</evidence>
<dbReference type="Gene3D" id="3.30.70.940">
    <property type="entry name" value="NusG, N-terminal domain"/>
    <property type="match status" value="1"/>
</dbReference>
<dbReference type="GO" id="GO:0032784">
    <property type="term" value="P:regulation of DNA-templated transcription elongation"/>
    <property type="evidence" value="ECO:0007669"/>
    <property type="project" value="InterPro"/>
</dbReference>
<evidence type="ECO:0000259" key="9">
    <source>
        <dbReference type="SMART" id="SM00739"/>
    </source>
</evidence>
<dbReference type="SUPFAM" id="SSF82679">
    <property type="entry name" value="N-utilization substance G protein NusG, N-terminal domain"/>
    <property type="match status" value="1"/>
</dbReference>
<dbReference type="GO" id="GO:0006354">
    <property type="term" value="P:DNA-templated transcription elongation"/>
    <property type="evidence" value="ECO:0007669"/>
    <property type="project" value="UniProtKB-UniRule"/>
</dbReference>
<feature type="domain" description="NusG-like N-terminal" evidence="8">
    <location>
        <begin position="2"/>
        <end position="124"/>
    </location>
</feature>
<evidence type="ECO:0000256" key="7">
    <source>
        <dbReference type="RuleBase" id="RU000538"/>
    </source>
</evidence>
<comment type="similarity">
    <text evidence="5 7">Belongs to the NusG family.</text>
</comment>
<dbReference type="RefSeq" id="WP_074641267.1">
    <property type="nucleotide sequence ID" value="NZ_AP025286.1"/>
</dbReference>
<keyword evidence="3 5" id="KW-0805">Transcription regulation</keyword>
<dbReference type="SMART" id="SM00738">
    <property type="entry name" value="NGN"/>
    <property type="match status" value="1"/>
</dbReference>
<feature type="domain" description="KOW" evidence="9">
    <location>
        <begin position="138"/>
        <end position="165"/>
    </location>
</feature>
<dbReference type="eggNOG" id="COG0250">
    <property type="taxonomic scope" value="Bacteria"/>
</dbReference>
<organism evidence="10 11">
    <name type="scientific">Treponema bryantii</name>
    <dbReference type="NCBI Taxonomy" id="163"/>
    <lineage>
        <taxon>Bacteria</taxon>
        <taxon>Pseudomonadati</taxon>
        <taxon>Spirochaetota</taxon>
        <taxon>Spirochaetia</taxon>
        <taxon>Spirochaetales</taxon>
        <taxon>Treponemataceae</taxon>
        <taxon>Treponema</taxon>
    </lineage>
</organism>
<protein>
    <recommendedName>
        <fullName evidence="5 6">Transcription termination/antitermination protein NusG</fullName>
    </recommendedName>
</protein>
<proteinExistence type="inferred from homology"/>
<dbReference type="InterPro" id="IPR014722">
    <property type="entry name" value="Rib_uL2_dom2"/>
</dbReference>
<dbReference type="Gene3D" id="2.30.30.30">
    <property type="match status" value="1"/>
</dbReference>
<sequence length="192" mass="21655">MSKSWYILHTYTGYEGKIERTIKSLLEKYPTDKNAGIDPEVVIDVRVPVEEVVEIKDGKKRTRSNKFLPGYIMLEMDLPEIGWKDTCAKLYKIQGVTGFVGNVSRQNRPMPITKDEAMNLLQKSGVIKGDKQVRVRQSFNVGDVVKIADGPFASFTGTVKEINMEKEKLSVEVQIFGRPTPVEVSFLQAEKA</sequence>
<dbReference type="InterPro" id="IPR006645">
    <property type="entry name" value="NGN-like_dom"/>
</dbReference>
<dbReference type="STRING" id="163.SAMN04487775_10623"/>
<evidence type="ECO:0000256" key="5">
    <source>
        <dbReference type="HAMAP-Rule" id="MF_00948"/>
    </source>
</evidence>
<dbReference type="Proteomes" id="UP000182360">
    <property type="component" value="Unassembled WGS sequence"/>
</dbReference>
<dbReference type="Pfam" id="PF00467">
    <property type="entry name" value="KOW"/>
    <property type="match status" value="1"/>
</dbReference>
<evidence type="ECO:0000256" key="2">
    <source>
        <dbReference type="ARBA" id="ARBA00022814"/>
    </source>
</evidence>
<reference evidence="10 11" key="1">
    <citation type="submission" date="2016-10" db="EMBL/GenBank/DDBJ databases">
        <authorList>
            <person name="de Groot N.N."/>
        </authorList>
    </citation>
    <scope>NUCLEOTIDE SEQUENCE [LARGE SCALE GENOMIC DNA]</scope>
    <source>
        <strain evidence="10 11">B25</strain>
    </source>
</reference>
<keyword evidence="2 5" id="KW-0889">Transcription antitermination</keyword>
<keyword evidence="4 5" id="KW-0804">Transcription</keyword>
<dbReference type="Pfam" id="PF02357">
    <property type="entry name" value="NusG"/>
    <property type="match status" value="1"/>
</dbReference>
<gene>
    <name evidence="5" type="primary">nusG</name>
    <name evidence="10" type="ORF">SAMN04487977_102212</name>
</gene>
<evidence type="ECO:0000256" key="1">
    <source>
        <dbReference type="ARBA" id="ARBA00022472"/>
    </source>
</evidence>
<name>A0A1H9CKF3_9SPIR</name>
<dbReference type="PANTHER" id="PTHR30265:SF2">
    <property type="entry name" value="TRANSCRIPTION TERMINATION_ANTITERMINATION PROTEIN NUSG"/>
    <property type="match status" value="1"/>
</dbReference>
<dbReference type="InterPro" id="IPR008991">
    <property type="entry name" value="Translation_prot_SH3-like_sf"/>
</dbReference>
<dbReference type="InterPro" id="IPR043425">
    <property type="entry name" value="NusG-like"/>
</dbReference>
<dbReference type="NCBIfam" id="TIGR00922">
    <property type="entry name" value="nusG"/>
    <property type="match status" value="1"/>
</dbReference>
<comment type="function">
    <text evidence="5 7">Participates in transcription elongation, termination and antitermination.</text>
</comment>
<dbReference type="OrthoDB" id="9809075at2"/>
<dbReference type="SUPFAM" id="SSF50104">
    <property type="entry name" value="Translation proteins SH3-like domain"/>
    <property type="match status" value="1"/>
</dbReference>
<dbReference type="PANTHER" id="PTHR30265">
    <property type="entry name" value="RHO-INTERACTING TRANSCRIPTION TERMINATION FACTOR NUSG"/>
    <property type="match status" value="1"/>
</dbReference>
<dbReference type="GO" id="GO:0031564">
    <property type="term" value="P:transcription antitermination"/>
    <property type="evidence" value="ECO:0007669"/>
    <property type="project" value="UniProtKB-UniRule"/>
</dbReference>
<dbReference type="InterPro" id="IPR015869">
    <property type="entry name" value="Transcrpt_antiterm_NusG_bac_CS"/>
</dbReference>
<dbReference type="CDD" id="cd06091">
    <property type="entry name" value="KOW_NusG"/>
    <property type="match status" value="1"/>
</dbReference>
<dbReference type="GO" id="GO:0006353">
    <property type="term" value="P:DNA-templated transcription termination"/>
    <property type="evidence" value="ECO:0007669"/>
    <property type="project" value="UniProtKB-UniRule"/>
</dbReference>
<evidence type="ECO:0000256" key="3">
    <source>
        <dbReference type="ARBA" id="ARBA00023015"/>
    </source>
</evidence>
<dbReference type="AlphaFoldDB" id="A0A1H9CKF3"/>
<dbReference type="InterPro" id="IPR001062">
    <property type="entry name" value="Transcrpt_antiterm_NusG"/>
</dbReference>
<dbReference type="EMBL" id="FOFU01000002">
    <property type="protein sequence ID" value="SEQ01672.1"/>
    <property type="molecule type" value="Genomic_DNA"/>
</dbReference>
<keyword evidence="11" id="KW-1185">Reference proteome</keyword>
<dbReference type="InterPro" id="IPR036735">
    <property type="entry name" value="NGN_dom_sf"/>
</dbReference>
<accession>A0A1H9CKF3</accession>